<dbReference type="Gene3D" id="1.10.630.10">
    <property type="entry name" value="Cytochrome P450"/>
    <property type="match status" value="1"/>
</dbReference>
<gene>
    <name evidence="7" type="ORF">PGQ11_009730</name>
</gene>
<dbReference type="Proteomes" id="UP001390339">
    <property type="component" value="Unassembled WGS sequence"/>
</dbReference>
<keyword evidence="6" id="KW-0349">Heme</keyword>
<dbReference type="PANTHER" id="PTHR46300">
    <property type="entry name" value="P450, PUTATIVE (EUROFUNG)-RELATED-RELATED"/>
    <property type="match status" value="1"/>
</dbReference>
<reference evidence="7 8" key="1">
    <citation type="journal article" date="2024" name="IMA Fungus">
        <title>Apiospora arundinis, a panoply of carbohydrate-active enzymes and secondary metabolites.</title>
        <authorList>
            <person name="Sorensen T."/>
            <person name="Petersen C."/>
            <person name="Muurmann A.T."/>
            <person name="Christiansen J.V."/>
            <person name="Brundto M.L."/>
            <person name="Overgaard C.K."/>
            <person name="Boysen A.T."/>
            <person name="Wollenberg R.D."/>
            <person name="Larsen T.O."/>
            <person name="Sorensen J.L."/>
            <person name="Nielsen K.L."/>
            <person name="Sondergaard T.E."/>
        </authorList>
    </citation>
    <scope>NUCLEOTIDE SEQUENCE [LARGE SCALE GENOMIC DNA]</scope>
    <source>
        <strain evidence="7 8">AAU 773</strain>
    </source>
</reference>
<evidence type="ECO:0000256" key="1">
    <source>
        <dbReference type="ARBA" id="ARBA00010617"/>
    </source>
</evidence>
<keyword evidence="4 6" id="KW-0408">Iron</keyword>
<name>A0ABR2I7E8_9PEZI</name>
<organism evidence="7 8">
    <name type="scientific">Apiospora arundinis</name>
    <dbReference type="NCBI Taxonomy" id="335852"/>
    <lineage>
        <taxon>Eukaryota</taxon>
        <taxon>Fungi</taxon>
        <taxon>Dikarya</taxon>
        <taxon>Ascomycota</taxon>
        <taxon>Pezizomycotina</taxon>
        <taxon>Sordariomycetes</taxon>
        <taxon>Xylariomycetidae</taxon>
        <taxon>Amphisphaeriales</taxon>
        <taxon>Apiosporaceae</taxon>
        <taxon>Apiospora</taxon>
    </lineage>
</organism>
<dbReference type="SUPFAM" id="SSF48264">
    <property type="entry name" value="Cytochrome P450"/>
    <property type="match status" value="1"/>
</dbReference>
<dbReference type="InterPro" id="IPR050364">
    <property type="entry name" value="Cytochrome_P450_fung"/>
</dbReference>
<dbReference type="InterPro" id="IPR036396">
    <property type="entry name" value="Cyt_P450_sf"/>
</dbReference>
<protein>
    <submittedName>
        <fullName evidence="7">Cytochrome P450</fullName>
    </submittedName>
</protein>
<dbReference type="EMBL" id="JAPCWZ010000006">
    <property type="protein sequence ID" value="KAK8858996.1"/>
    <property type="molecule type" value="Genomic_DNA"/>
</dbReference>
<dbReference type="Pfam" id="PF00067">
    <property type="entry name" value="p450"/>
    <property type="match status" value="1"/>
</dbReference>
<evidence type="ECO:0000313" key="7">
    <source>
        <dbReference type="EMBL" id="KAK8858996.1"/>
    </source>
</evidence>
<sequence>MAFNTPSVIASLLIAAATYALYTFAQWLATTRRPPNFPPGPPATLGLGNVTQIPRDYPFLKYQEWAKQYGPITGLKIGPINAVVLNEAPLVYDLIVKRGQHWSGRPSRYVAKNHVWPDSPYTHSVTMSWENSRKMRSGTKQYMLGTGLRELLPLHQAAATRLIYDLFQSKGSKWEETVYSWAVKTPVAMLSGAKTDELGPNWVEEYEASQHLYESILDPATAPPVDLFPVLRWVPARFAEWKRKAPVARRALDKVYGAMFDHAKNRRHGSFPSLINKLLAHSADPSTDPEDRLTDYEINLLMGGTLDAAAHSSAVTFQIILFALLTHPEALRRAQTEVDAVLGTGDTLPDKIDPQQSMPFLMACIFESLRWRPVSTLSLPRETTEDQEVMGYHVPKGTMVLQNIWNINMDPDYYDEPGKYKPERYLDNPLGAKPGAPHQPGRKNVYTFGTGRRECPGAAFFYQGMGLAYAQLLWAFTIEPVGRLDPDDLKGTFMHSLVLHPRPFGVRFVPRRADTASVLLTERAKADAAFDTMLA</sequence>
<keyword evidence="2 6" id="KW-0479">Metal-binding</keyword>
<evidence type="ECO:0000256" key="4">
    <source>
        <dbReference type="ARBA" id="ARBA00023004"/>
    </source>
</evidence>
<evidence type="ECO:0000256" key="6">
    <source>
        <dbReference type="RuleBase" id="RU000461"/>
    </source>
</evidence>
<dbReference type="PRINTS" id="PR00463">
    <property type="entry name" value="EP450I"/>
</dbReference>
<keyword evidence="8" id="KW-1185">Reference proteome</keyword>
<dbReference type="PROSITE" id="PS00086">
    <property type="entry name" value="CYTOCHROME_P450"/>
    <property type="match status" value="1"/>
</dbReference>
<evidence type="ECO:0000256" key="3">
    <source>
        <dbReference type="ARBA" id="ARBA00023002"/>
    </source>
</evidence>
<dbReference type="PANTHER" id="PTHR46300:SF2">
    <property type="entry name" value="CYTOCHROME P450 MONOOXYGENASE ALNH-RELATED"/>
    <property type="match status" value="1"/>
</dbReference>
<evidence type="ECO:0000256" key="5">
    <source>
        <dbReference type="ARBA" id="ARBA00023033"/>
    </source>
</evidence>
<proteinExistence type="inferred from homology"/>
<keyword evidence="5 6" id="KW-0503">Monooxygenase</keyword>
<keyword evidence="3 6" id="KW-0560">Oxidoreductase</keyword>
<comment type="caution">
    <text evidence="7">The sequence shown here is derived from an EMBL/GenBank/DDBJ whole genome shotgun (WGS) entry which is preliminary data.</text>
</comment>
<dbReference type="InterPro" id="IPR002401">
    <property type="entry name" value="Cyt_P450_E_grp-I"/>
</dbReference>
<evidence type="ECO:0000256" key="2">
    <source>
        <dbReference type="ARBA" id="ARBA00022723"/>
    </source>
</evidence>
<accession>A0ABR2I7E8</accession>
<comment type="similarity">
    <text evidence="1 6">Belongs to the cytochrome P450 family.</text>
</comment>
<dbReference type="InterPro" id="IPR017972">
    <property type="entry name" value="Cyt_P450_CS"/>
</dbReference>
<evidence type="ECO:0000313" key="8">
    <source>
        <dbReference type="Proteomes" id="UP001390339"/>
    </source>
</evidence>
<dbReference type="InterPro" id="IPR001128">
    <property type="entry name" value="Cyt_P450"/>
</dbReference>